<evidence type="ECO:0000313" key="2">
    <source>
        <dbReference type="Proteomes" id="UP001501444"/>
    </source>
</evidence>
<evidence type="ECO:0008006" key="3">
    <source>
        <dbReference type="Google" id="ProtNLM"/>
    </source>
</evidence>
<gene>
    <name evidence="1" type="ORF">GCM10010170_079020</name>
</gene>
<reference evidence="1 2" key="1">
    <citation type="journal article" date="2019" name="Int. J. Syst. Evol. Microbiol.">
        <title>The Global Catalogue of Microorganisms (GCM) 10K type strain sequencing project: providing services to taxonomists for standard genome sequencing and annotation.</title>
        <authorList>
            <consortium name="The Broad Institute Genomics Platform"/>
            <consortium name="The Broad Institute Genome Sequencing Center for Infectious Disease"/>
            <person name="Wu L."/>
            <person name="Ma J."/>
        </authorList>
    </citation>
    <scope>NUCLEOTIDE SEQUENCE [LARGE SCALE GENOMIC DNA]</scope>
    <source>
        <strain evidence="1 2">JCM 3272</strain>
    </source>
</reference>
<dbReference type="Proteomes" id="UP001501444">
    <property type="component" value="Unassembled WGS sequence"/>
</dbReference>
<dbReference type="EMBL" id="BAAARV010000078">
    <property type="protein sequence ID" value="GAA2375446.1"/>
    <property type="molecule type" value="Genomic_DNA"/>
</dbReference>
<sequence>MVVDEPWFCPWELPFCPWELPSSFAAWAAVAAVSGRVTARAAATRHCRSDRARMCTSFRIWAAAIGPVSLGAAGRGSDVR</sequence>
<proteinExistence type="predicted"/>
<protein>
    <recommendedName>
        <fullName evidence="3">Secreted protein</fullName>
    </recommendedName>
</protein>
<keyword evidence="2" id="KW-1185">Reference proteome</keyword>
<organism evidence="1 2">
    <name type="scientific">Dactylosporangium salmoneum</name>
    <dbReference type="NCBI Taxonomy" id="53361"/>
    <lineage>
        <taxon>Bacteria</taxon>
        <taxon>Bacillati</taxon>
        <taxon>Actinomycetota</taxon>
        <taxon>Actinomycetes</taxon>
        <taxon>Micromonosporales</taxon>
        <taxon>Micromonosporaceae</taxon>
        <taxon>Dactylosporangium</taxon>
    </lineage>
</organism>
<accession>A0ABN3HC11</accession>
<evidence type="ECO:0000313" key="1">
    <source>
        <dbReference type="EMBL" id="GAA2375446.1"/>
    </source>
</evidence>
<name>A0ABN3HC11_9ACTN</name>
<comment type="caution">
    <text evidence="1">The sequence shown here is derived from an EMBL/GenBank/DDBJ whole genome shotgun (WGS) entry which is preliminary data.</text>
</comment>